<dbReference type="InterPro" id="IPR025331">
    <property type="entry name" value="TNT"/>
</dbReference>
<dbReference type="Pfam" id="PF14021">
    <property type="entry name" value="TNT"/>
    <property type="match status" value="1"/>
</dbReference>
<dbReference type="RefSeq" id="WP_398662582.1">
    <property type="nucleotide sequence ID" value="NZ_JBITDC010000032.1"/>
</dbReference>
<feature type="domain" description="TNT" evidence="2">
    <location>
        <begin position="139"/>
        <end position="244"/>
    </location>
</feature>
<protein>
    <submittedName>
        <fullName evidence="3">TNT domain-containing protein</fullName>
    </submittedName>
</protein>
<dbReference type="PANTHER" id="PTHR42059">
    <property type="entry name" value="TNT DOMAIN-CONTAINING PROTEIN"/>
    <property type="match status" value="1"/>
</dbReference>
<evidence type="ECO:0000313" key="4">
    <source>
        <dbReference type="Proteomes" id="UP001612415"/>
    </source>
</evidence>
<name>A0ABW7YHT6_STRCE</name>
<dbReference type="EMBL" id="JBITDC010000032">
    <property type="protein sequence ID" value="MFI5681700.1"/>
    <property type="molecule type" value="Genomic_DNA"/>
</dbReference>
<evidence type="ECO:0000313" key="3">
    <source>
        <dbReference type="EMBL" id="MFI5681700.1"/>
    </source>
</evidence>
<dbReference type="Proteomes" id="UP001612415">
    <property type="component" value="Unassembled WGS sequence"/>
</dbReference>
<dbReference type="InterPro" id="IPR053024">
    <property type="entry name" value="Fungal_surface_NADase"/>
</dbReference>
<proteinExistence type="predicted"/>
<sequence>MDTQTSTADRPVPKAVPDPPSAGDQAADAGRRRQQHSGFAADGPTTRCLGLVPSPYPYAHTPYVCNDWRFGPAQLPRTGILGNILRGYDRFGALTPVEFLNKWWDPTLNSGLGDWKYSLVPDDGFAHDSNGNVIAAEITLKAGQLLDRFGNEFGKFLAPAGAKYGERSIPPSNLNTEDPRYPYNYHLYRVKQDVLVCTGPVAPAFEQPGLGVQYVTSVNAKQTKYCPHVKTGATVNSLVGDRILVRAN</sequence>
<feature type="region of interest" description="Disordered" evidence="1">
    <location>
        <begin position="1"/>
        <end position="44"/>
    </location>
</feature>
<reference evidence="3 4" key="1">
    <citation type="submission" date="2024-10" db="EMBL/GenBank/DDBJ databases">
        <title>The Natural Products Discovery Center: Release of the First 8490 Sequenced Strains for Exploring Actinobacteria Biosynthetic Diversity.</title>
        <authorList>
            <person name="Kalkreuter E."/>
            <person name="Kautsar S.A."/>
            <person name="Yang D."/>
            <person name="Bader C.D."/>
            <person name="Teijaro C.N."/>
            <person name="Fluegel L."/>
            <person name="Davis C.M."/>
            <person name="Simpson J.R."/>
            <person name="Lauterbach L."/>
            <person name="Steele A.D."/>
            <person name="Gui C."/>
            <person name="Meng S."/>
            <person name="Li G."/>
            <person name="Viehrig K."/>
            <person name="Ye F."/>
            <person name="Su P."/>
            <person name="Kiefer A.F."/>
            <person name="Nichols A."/>
            <person name="Cepeda A.J."/>
            <person name="Yan W."/>
            <person name="Fan B."/>
            <person name="Jiang Y."/>
            <person name="Adhikari A."/>
            <person name="Zheng C.-J."/>
            <person name="Schuster L."/>
            <person name="Cowan T.M."/>
            <person name="Smanski M.J."/>
            <person name="Chevrette M.G."/>
            <person name="De Carvalho L.P.S."/>
            <person name="Shen B."/>
        </authorList>
    </citation>
    <scope>NUCLEOTIDE SEQUENCE [LARGE SCALE GENOMIC DNA]</scope>
    <source>
        <strain evidence="3 4">NPDC051599</strain>
    </source>
</reference>
<organism evidence="3 4">
    <name type="scientific">Streptomyces cellulosae</name>
    <dbReference type="NCBI Taxonomy" id="1968"/>
    <lineage>
        <taxon>Bacteria</taxon>
        <taxon>Bacillati</taxon>
        <taxon>Actinomycetota</taxon>
        <taxon>Actinomycetes</taxon>
        <taxon>Kitasatosporales</taxon>
        <taxon>Streptomycetaceae</taxon>
        <taxon>Streptomyces</taxon>
    </lineage>
</organism>
<keyword evidence="4" id="KW-1185">Reference proteome</keyword>
<accession>A0ABW7YHT6</accession>
<evidence type="ECO:0000256" key="1">
    <source>
        <dbReference type="SAM" id="MobiDB-lite"/>
    </source>
</evidence>
<gene>
    <name evidence="3" type="ORF">ACIA8P_45195</name>
</gene>
<comment type="caution">
    <text evidence="3">The sequence shown here is derived from an EMBL/GenBank/DDBJ whole genome shotgun (WGS) entry which is preliminary data.</text>
</comment>
<dbReference type="PANTHER" id="PTHR42059:SF1">
    <property type="entry name" value="TNT DOMAIN-CONTAINING PROTEIN"/>
    <property type="match status" value="1"/>
</dbReference>
<evidence type="ECO:0000259" key="2">
    <source>
        <dbReference type="Pfam" id="PF14021"/>
    </source>
</evidence>